<evidence type="ECO:0000256" key="9">
    <source>
        <dbReference type="ARBA" id="ARBA00023284"/>
    </source>
</evidence>
<dbReference type="Proteomes" id="UP001597041">
    <property type="component" value="Unassembled WGS sequence"/>
</dbReference>
<dbReference type="InterPro" id="IPR001100">
    <property type="entry name" value="Pyr_nuc-diS_OxRdtase"/>
</dbReference>
<keyword evidence="4 11" id="KW-0285">Flavoprotein</keyword>
<evidence type="ECO:0000256" key="7">
    <source>
        <dbReference type="ARBA" id="ARBA00023027"/>
    </source>
</evidence>
<keyword evidence="15" id="KW-1185">Reference proteome</keyword>
<dbReference type="Pfam" id="PF07992">
    <property type="entry name" value="Pyr_redox_2"/>
    <property type="match status" value="1"/>
</dbReference>
<evidence type="ECO:0000256" key="6">
    <source>
        <dbReference type="ARBA" id="ARBA00023002"/>
    </source>
</evidence>
<dbReference type="InterPro" id="IPR023753">
    <property type="entry name" value="FAD/NAD-binding_dom"/>
</dbReference>
<reference evidence="15" key="1">
    <citation type="journal article" date="2019" name="Int. J. Syst. Evol. Microbiol.">
        <title>The Global Catalogue of Microorganisms (GCM) 10K type strain sequencing project: providing services to taxonomists for standard genome sequencing and annotation.</title>
        <authorList>
            <consortium name="The Broad Institute Genomics Platform"/>
            <consortium name="The Broad Institute Genome Sequencing Center for Infectious Disease"/>
            <person name="Wu L."/>
            <person name="Ma J."/>
        </authorList>
    </citation>
    <scope>NUCLEOTIDE SEQUENCE [LARGE SCALE GENOMIC DNA]</scope>
    <source>
        <strain evidence="15">CCUG 56608</strain>
    </source>
</reference>
<evidence type="ECO:0000256" key="5">
    <source>
        <dbReference type="ARBA" id="ARBA00022827"/>
    </source>
</evidence>
<comment type="similarity">
    <text evidence="1 11">Belongs to the class-I pyridine nucleotide-disulfide oxidoreductase family.</text>
</comment>
<evidence type="ECO:0000256" key="1">
    <source>
        <dbReference type="ARBA" id="ARBA00007532"/>
    </source>
</evidence>
<comment type="caution">
    <text evidence="14">The sequence shown here is derived from an EMBL/GenBank/DDBJ whole genome shotgun (WGS) entry which is preliminary data.</text>
</comment>
<name>A0ABW3NHC6_9BACI</name>
<keyword evidence="6 11" id="KW-0560">Oxidoreductase</keyword>
<evidence type="ECO:0000259" key="13">
    <source>
        <dbReference type="Pfam" id="PF07992"/>
    </source>
</evidence>
<dbReference type="PANTHER" id="PTHR22912:SF151">
    <property type="entry name" value="DIHYDROLIPOYL DEHYDROGENASE, MITOCHONDRIAL"/>
    <property type="match status" value="1"/>
</dbReference>
<dbReference type="SUPFAM" id="SSF51905">
    <property type="entry name" value="FAD/NAD(P)-binding domain"/>
    <property type="match status" value="1"/>
</dbReference>
<dbReference type="InterPro" id="IPR012999">
    <property type="entry name" value="Pyr_OxRdtase_I_AS"/>
</dbReference>
<evidence type="ECO:0000256" key="8">
    <source>
        <dbReference type="ARBA" id="ARBA00023157"/>
    </source>
</evidence>
<dbReference type="RefSeq" id="WP_379592868.1">
    <property type="nucleotide sequence ID" value="NZ_JBHTKK010000016.1"/>
</dbReference>
<comment type="miscellaneous">
    <text evidence="11">The active site is a redox-active disulfide bond.</text>
</comment>
<protein>
    <recommendedName>
        <fullName evidence="3 11">Dihydrolipoyl dehydrogenase</fullName>
        <ecNumber evidence="2 11">1.8.1.4</ecNumber>
    </recommendedName>
</protein>
<evidence type="ECO:0000256" key="10">
    <source>
        <dbReference type="ARBA" id="ARBA00049187"/>
    </source>
</evidence>
<evidence type="ECO:0000313" key="15">
    <source>
        <dbReference type="Proteomes" id="UP001597041"/>
    </source>
</evidence>
<dbReference type="InterPro" id="IPR006258">
    <property type="entry name" value="Lipoamide_DH"/>
</dbReference>
<dbReference type="Gene3D" id="3.30.390.30">
    <property type="match status" value="1"/>
</dbReference>
<evidence type="ECO:0000256" key="4">
    <source>
        <dbReference type="ARBA" id="ARBA00022630"/>
    </source>
</evidence>
<evidence type="ECO:0000256" key="2">
    <source>
        <dbReference type="ARBA" id="ARBA00012608"/>
    </source>
</evidence>
<dbReference type="Pfam" id="PF02852">
    <property type="entry name" value="Pyr_redox_dim"/>
    <property type="match status" value="1"/>
</dbReference>
<keyword evidence="7 11" id="KW-0520">NAD</keyword>
<comment type="catalytic activity">
    <reaction evidence="10 11">
        <text>N(6)-[(R)-dihydrolipoyl]-L-lysyl-[protein] + NAD(+) = N(6)-[(R)-lipoyl]-L-lysyl-[protein] + NADH + H(+)</text>
        <dbReference type="Rhea" id="RHEA:15045"/>
        <dbReference type="Rhea" id="RHEA-COMP:10474"/>
        <dbReference type="Rhea" id="RHEA-COMP:10475"/>
        <dbReference type="ChEBI" id="CHEBI:15378"/>
        <dbReference type="ChEBI" id="CHEBI:57540"/>
        <dbReference type="ChEBI" id="CHEBI:57945"/>
        <dbReference type="ChEBI" id="CHEBI:83099"/>
        <dbReference type="ChEBI" id="CHEBI:83100"/>
        <dbReference type="EC" id="1.8.1.4"/>
    </reaction>
</comment>
<evidence type="ECO:0000313" key="14">
    <source>
        <dbReference type="EMBL" id="MFD1067006.1"/>
    </source>
</evidence>
<accession>A0ABW3NHC6</accession>
<gene>
    <name evidence="14" type="primary">lpdA</name>
    <name evidence="14" type="ORF">ACFQ19_13330</name>
</gene>
<evidence type="ECO:0000259" key="12">
    <source>
        <dbReference type="Pfam" id="PF02852"/>
    </source>
</evidence>
<feature type="domain" description="FAD/NAD(P)-binding" evidence="13">
    <location>
        <begin position="4"/>
        <end position="310"/>
    </location>
</feature>
<keyword evidence="8" id="KW-1015">Disulfide bond</keyword>
<dbReference type="PANTHER" id="PTHR22912">
    <property type="entry name" value="DISULFIDE OXIDOREDUCTASE"/>
    <property type="match status" value="1"/>
</dbReference>
<comment type="cofactor">
    <cofactor evidence="11">
        <name>FAD</name>
        <dbReference type="ChEBI" id="CHEBI:57692"/>
    </cofactor>
    <text evidence="11">Binds 1 FAD per subunit.</text>
</comment>
<dbReference type="InterPro" id="IPR016156">
    <property type="entry name" value="FAD/NAD-linked_Rdtase_dimer_sf"/>
</dbReference>
<dbReference type="InterPro" id="IPR050151">
    <property type="entry name" value="Class-I_Pyr_Nuc-Dis_Oxidored"/>
</dbReference>
<dbReference type="PRINTS" id="PR00411">
    <property type="entry name" value="PNDRDTASEI"/>
</dbReference>
<dbReference type="NCBIfam" id="TIGR01350">
    <property type="entry name" value="lipoamide_DH"/>
    <property type="match status" value="1"/>
</dbReference>
<dbReference type="InterPro" id="IPR004099">
    <property type="entry name" value="Pyr_nucl-diS_OxRdtase_dimer"/>
</dbReference>
<sequence length="448" mass="47755">MQHFDVIVIGSGPGGYVAAIRAAQLGMKTAIVEKSSIGGVCLNTGCIPSKTLLKHSKMVHTINQAKEWGISTGALQVDYAKLTDRKSEVVQTLTDGVSYLLKKNAITIFQGEAAIDKERRVTIGNEKIKGNNVLLATGSKPFVPPINGLDEVDYETTDSFFDLKTQPNKLAVIGGGVIASEIASAMAQLGTDVTIIEIAQDVLLTEEEDVRSALKNQLENQGVQIVTKAAIKEVTQSKVILAEQEIAFDSLLVAAGRKPNLQIAENLQLQLNQNQFVQVHSSYETSVANIYAVGDLIGGYQLAHAASAEGIAAVHAMAGENIKLDQHAIPRCIYTHLEAASFGLTEQEAADAGYETAVTTSSFNGNSKAVVDGEAEGFIKIVTEKKYQEILGAFIVGPNATELIGELLGVKASEGTMHELADIVQPHPALSEVIGESAHALFKRAIHM</sequence>
<evidence type="ECO:0000256" key="3">
    <source>
        <dbReference type="ARBA" id="ARBA00016961"/>
    </source>
</evidence>
<evidence type="ECO:0000256" key="11">
    <source>
        <dbReference type="RuleBase" id="RU003692"/>
    </source>
</evidence>
<dbReference type="PROSITE" id="PS00076">
    <property type="entry name" value="PYRIDINE_REDOX_1"/>
    <property type="match status" value="1"/>
</dbReference>
<dbReference type="GO" id="GO:0004148">
    <property type="term" value="F:dihydrolipoyl dehydrogenase (NADH) activity"/>
    <property type="evidence" value="ECO:0007669"/>
    <property type="project" value="UniProtKB-EC"/>
</dbReference>
<keyword evidence="9 11" id="KW-0676">Redox-active center</keyword>
<feature type="domain" description="Pyridine nucleotide-disulphide oxidoreductase dimerisation" evidence="12">
    <location>
        <begin position="329"/>
        <end position="437"/>
    </location>
</feature>
<proteinExistence type="inferred from homology"/>
<dbReference type="EC" id="1.8.1.4" evidence="2 11"/>
<dbReference type="InterPro" id="IPR036188">
    <property type="entry name" value="FAD/NAD-bd_sf"/>
</dbReference>
<dbReference type="EMBL" id="JBHTKK010000016">
    <property type="protein sequence ID" value="MFD1067006.1"/>
    <property type="molecule type" value="Genomic_DNA"/>
</dbReference>
<keyword evidence="5 11" id="KW-0274">FAD</keyword>
<dbReference type="PRINTS" id="PR00368">
    <property type="entry name" value="FADPNR"/>
</dbReference>
<dbReference type="SUPFAM" id="SSF55424">
    <property type="entry name" value="FAD/NAD-linked reductases, dimerisation (C-terminal) domain"/>
    <property type="match status" value="1"/>
</dbReference>
<organism evidence="14 15">
    <name type="scientific">Oceanobacillus locisalsi</name>
    <dbReference type="NCBI Taxonomy" id="546107"/>
    <lineage>
        <taxon>Bacteria</taxon>
        <taxon>Bacillati</taxon>
        <taxon>Bacillota</taxon>
        <taxon>Bacilli</taxon>
        <taxon>Bacillales</taxon>
        <taxon>Bacillaceae</taxon>
        <taxon>Oceanobacillus</taxon>
    </lineage>
</organism>
<dbReference type="PIRSF" id="PIRSF000350">
    <property type="entry name" value="Mercury_reductase_MerA"/>
    <property type="match status" value="1"/>
</dbReference>
<dbReference type="Gene3D" id="3.50.50.60">
    <property type="entry name" value="FAD/NAD(P)-binding domain"/>
    <property type="match status" value="2"/>
</dbReference>